<dbReference type="RefSeq" id="WP_166047086.1">
    <property type="nucleotide sequence ID" value="NZ_JAAMPJ010000004.1"/>
</dbReference>
<dbReference type="PANTHER" id="PTHR33608:SF6">
    <property type="entry name" value="BLL2464 PROTEIN"/>
    <property type="match status" value="1"/>
</dbReference>
<dbReference type="AlphaFoldDB" id="A0A7C9RR88"/>
<dbReference type="PANTHER" id="PTHR33608">
    <property type="entry name" value="BLL2464 PROTEIN"/>
    <property type="match status" value="1"/>
</dbReference>
<comment type="caution">
    <text evidence="2">The sequence shown here is derived from an EMBL/GenBank/DDBJ whole genome shotgun (WGS) entry which is preliminary data.</text>
</comment>
<dbReference type="InterPro" id="IPR036465">
    <property type="entry name" value="vWFA_dom_sf"/>
</dbReference>
<evidence type="ECO:0000259" key="1">
    <source>
        <dbReference type="Pfam" id="PF01882"/>
    </source>
</evidence>
<dbReference type="SUPFAM" id="SSF53300">
    <property type="entry name" value="vWA-like"/>
    <property type="match status" value="1"/>
</dbReference>
<proteinExistence type="predicted"/>
<dbReference type="EMBL" id="JAAMPJ010000004">
    <property type="protein sequence ID" value="NGY60824.1"/>
    <property type="molecule type" value="Genomic_DNA"/>
</dbReference>
<organism evidence="2 3">
    <name type="scientific">Lentzea alba</name>
    <dbReference type="NCBI Taxonomy" id="2714351"/>
    <lineage>
        <taxon>Bacteria</taxon>
        <taxon>Bacillati</taxon>
        <taxon>Actinomycetota</taxon>
        <taxon>Actinomycetes</taxon>
        <taxon>Pseudonocardiales</taxon>
        <taxon>Pseudonocardiaceae</taxon>
        <taxon>Lentzea</taxon>
    </lineage>
</organism>
<reference evidence="2 3" key="1">
    <citation type="submission" date="2020-03" db="EMBL/GenBank/DDBJ databases">
        <title>Isolation and identification of active actinomycetes.</title>
        <authorList>
            <person name="Sun X."/>
        </authorList>
    </citation>
    <scope>NUCLEOTIDE SEQUENCE [LARGE SCALE GENOMIC DNA]</scope>
    <source>
        <strain evidence="2 3">NEAU-D13</strain>
    </source>
</reference>
<evidence type="ECO:0000313" key="2">
    <source>
        <dbReference type="EMBL" id="NGY60824.1"/>
    </source>
</evidence>
<sequence length="293" mass="31724">MEAALRMLELDVRRRLDGLLQGNHLGLVPGPGSEPGEARAYQPGDDVRRMDWAVTARTTVPHIRETVADRELETWMAIDLSPSLDFGTAACEKRDLVIAATAAVAHLTRGGGNRIGAAVSTGADNLRIPARGGLAHARGMIRKIAEIPRAGEGTRGDLAALLEQLRRPPRRRGLIVVVSDFLGGMEWQRPLRALSARHELVAIEVVDPRDVDLPEVGTVVLSDPESGRQREVTASALLRKEFNAAAAEHRAEVAAGLRRAGAGHLVLRTDSDWIADTVRFVVARKRRWSGGVA</sequence>
<accession>A0A7C9RR88</accession>
<dbReference type="InterPro" id="IPR002881">
    <property type="entry name" value="DUF58"/>
</dbReference>
<name>A0A7C9RR88_9PSEU</name>
<feature type="domain" description="DUF58" evidence="1">
    <location>
        <begin position="37"/>
        <end position="251"/>
    </location>
</feature>
<dbReference type="Proteomes" id="UP000481360">
    <property type="component" value="Unassembled WGS sequence"/>
</dbReference>
<protein>
    <submittedName>
        <fullName evidence="2">DUF58 domain-containing protein</fullName>
    </submittedName>
</protein>
<keyword evidence="3" id="KW-1185">Reference proteome</keyword>
<dbReference type="Pfam" id="PF01882">
    <property type="entry name" value="DUF58"/>
    <property type="match status" value="1"/>
</dbReference>
<evidence type="ECO:0000313" key="3">
    <source>
        <dbReference type="Proteomes" id="UP000481360"/>
    </source>
</evidence>
<gene>
    <name evidence="2" type="ORF">G7043_17985</name>
</gene>